<dbReference type="Proteomes" id="UP001217089">
    <property type="component" value="Unassembled WGS sequence"/>
</dbReference>
<keyword evidence="7" id="KW-0732">Signal</keyword>
<reference evidence="8 9" key="1">
    <citation type="submission" date="2022-12" db="EMBL/GenBank/DDBJ databases">
        <title>Chromosome-level genome of Tegillarca granosa.</title>
        <authorList>
            <person name="Kim J."/>
        </authorList>
    </citation>
    <scope>NUCLEOTIDE SEQUENCE [LARGE SCALE GENOMIC DNA]</scope>
    <source>
        <strain evidence="8">Teg-2019</strain>
        <tissue evidence="8">Adductor muscle</tissue>
    </source>
</reference>
<evidence type="ECO:0000256" key="3">
    <source>
        <dbReference type="ARBA" id="ARBA00022692"/>
    </source>
</evidence>
<dbReference type="EMBL" id="JARBDR010000793">
    <property type="protein sequence ID" value="KAJ8306890.1"/>
    <property type="molecule type" value="Genomic_DNA"/>
</dbReference>
<keyword evidence="3 6" id="KW-0812">Transmembrane</keyword>
<feature type="chain" id="PRO_5047285800" evidence="7">
    <location>
        <begin position="38"/>
        <end position="382"/>
    </location>
</feature>
<organism evidence="8 9">
    <name type="scientific">Tegillarca granosa</name>
    <name type="common">Malaysian cockle</name>
    <name type="synonym">Anadara granosa</name>
    <dbReference type="NCBI Taxonomy" id="220873"/>
    <lineage>
        <taxon>Eukaryota</taxon>
        <taxon>Metazoa</taxon>
        <taxon>Spiralia</taxon>
        <taxon>Lophotrochozoa</taxon>
        <taxon>Mollusca</taxon>
        <taxon>Bivalvia</taxon>
        <taxon>Autobranchia</taxon>
        <taxon>Pteriomorphia</taxon>
        <taxon>Arcoida</taxon>
        <taxon>Arcoidea</taxon>
        <taxon>Arcidae</taxon>
        <taxon>Tegillarca</taxon>
    </lineage>
</organism>
<comment type="caution">
    <text evidence="8">The sequence shown here is derived from an EMBL/GenBank/DDBJ whole genome shotgun (WGS) entry which is preliminary data.</text>
</comment>
<evidence type="ECO:0000313" key="8">
    <source>
        <dbReference type="EMBL" id="KAJ8306890.1"/>
    </source>
</evidence>
<evidence type="ECO:0000256" key="7">
    <source>
        <dbReference type="SAM" id="SignalP"/>
    </source>
</evidence>
<comment type="similarity">
    <text evidence="2">Belongs to the ZIP transporter (TC 2.A.5) family.</text>
</comment>
<keyword evidence="9" id="KW-1185">Reference proteome</keyword>
<name>A0ABQ9ENZ4_TEGGR</name>
<evidence type="ECO:0000256" key="4">
    <source>
        <dbReference type="ARBA" id="ARBA00022989"/>
    </source>
</evidence>
<keyword evidence="5 6" id="KW-0472">Membrane</keyword>
<dbReference type="Pfam" id="PF02535">
    <property type="entry name" value="Zip"/>
    <property type="match status" value="1"/>
</dbReference>
<gene>
    <name evidence="8" type="ORF">KUTeg_014974</name>
</gene>
<evidence type="ECO:0000256" key="2">
    <source>
        <dbReference type="ARBA" id="ARBA00006939"/>
    </source>
</evidence>
<dbReference type="InterPro" id="IPR003689">
    <property type="entry name" value="ZIP"/>
</dbReference>
<feature type="signal peptide" evidence="7">
    <location>
        <begin position="1"/>
        <end position="37"/>
    </location>
</feature>
<evidence type="ECO:0000256" key="6">
    <source>
        <dbReference type="SAM" id="Phobius"/>
    </source>
</evidence>
<sequence length="382" mass="43182">MARGTCNILGTEMCGLVKSRFCLLCYLVSCVIHSSFGGPTTKETTVSTTTKYDGIKNSSNIKFTHVHKHYHELNTLEINNTSEQPGEREECVEADELFKIYHYKQSGITQEQFIHLCPAILIQLDRNICSSNFHSEHADVSASYLKDIPLEVWGYSFASVLVISLVGLFGVAVIPIMQKVFYNHLLQFLVALAVGALSGDAMLHLIPHALQDSHVSHDHSSHGDKSHEQSHANGVYKGLCGLAGIYFFFLMERLLTILTDMKRKRKKIDFYIKDRQNYLLYKRNLNWFMKCYNAVMLKRKTRAVVNGNGSGGEKCMEALNTHKDANCREKMMVIHPENGSKNITSDVLPLQARDELSFHSTCIAVKADRKQRVRCTSRAYPP</sequence>
<protein>
    <submittedName>
        <fullName evidence="8">Uncharacterized protein</fullName>
    </submittedName>
</protein>
<accession>A0ABQ9ENZ4</accession>
<feature type="transmembrane region" description="Helical" evidence="6">
    <location>
        <begin position="186"/>
        <end position="206"/>
    </location>
</feature>
<feature type="transmembrane region" description="Helical" evidence="6">
    <location>
        <begin position="152"/>
        <end position="174"/>
    </location>
</feature>
<comment type="subcellular location">
    <subcellularLocation>
        <location evidence="1">Membrane</location>
        <topology evidence="1">Multi-pass membrane protein</topology>
    </subcellularLocation>
</comment>
<proteinExistence type="inferred from homology"/>
<feature type="transmembrane region" description="Helical" evidence="6">
    <location>
        <begin position="235"/>
        <end position="258"/>
    </location>
</feature>
<evidence type="ECO:0000256" key="5">
    <source>
        <dbReference type="ARBA" id="ARBA00023136"/>
    </source>
</evidence>
<evidence type="ECO:0000256" key="1">
    <source>
        <dbReference type="ARBA" id="ARBA00004141"/>
    </source>
</evidence>
<keyword evidence="4 6" id="KW-1133">Transmembrane helix</keyword>
<dbReference type="InterPro" id="IPR050799">
    <property type="entry name" value="ZIP_Transporter"/>
</dbReference>
<dbReference type="PANTHER" id="PTHR12191:SF37">
    <property type="entry name" value="ZINC TRANSPORTER FOI"/>
    <property type="match status" value="1"/>
</dbReference>
<dbReference type="PANTHER" id="PTHR12191">
    <property type="entry name" value="SOLUTE CARRIER FAMILY 39"/>
    <property type="match status" value="1"/>
</dbReference>
<evidence type="ECO:0000313" key="9">
    <source>
        <dbReference type="Proteomes" id="UP001217089"/>
    </source>
</evidence>